<sequence>MMRHWSWAVTLAVLFLLSACSSTPEYARVRAFYRCTNVAAAPALMHALAPNSGVFCTIRFAGSMSYVDYANTAGERSRLNLSAADKSYGMPQFIAGFIVGQLPTATLSGKGLVAYDLVCPNCYASSFIQRSLEFSTQDATLVHCSRCHRIYSLANEGIVVENAQSDRDKKLYQYHIQYGNNAMIITN</sequence>
<dbReference type="EMBL" id="JACICA010000005">
    <property type="protein sequence ID" value="MBB3702753.1"/>
    <property type="molecule type" value="Genomic_DNA"/>
</dbReference>
<evidence type="ECO:0000256" key="1">
    <source>
        <dbReference type="SAM" id="SignalP"/>
    </source>
</evidence>
<dbReference type="PROSITE" id="PS51257">
    <property type="entry name" value="PROKAR_LIPOPROTEIN"/>
    <property type="match status" value="1"/>
</dbReference>
<reference evidence="2 3" key="1">
    <citation type="submission" date="2020-08" db="EMBL/GenBank/DDBJ databases">
        <title>Genomic Encyclopedia of Type Strains, Phase IV (KMG-IV): sequencing the most valuable type-strain genomes for metagenomic binning, comparative biology and taxonomic classification.</title>
        <authorList>
            <person name="Goeker M."/>
        </authorList>
    </citation>
    <scope>NUCLEOTIDE SEQUENCE [LARGE SCALE GENOMIC DNA]</scope>
    <source>
        <strain evidence="2 3">DSM 22548</strain>
    </source>
</reference>
<dbReference type="RefSeq" id="WP_183696236.1">
    <property type="nucleotide sequence ID" value="NZ_JACICA010000005.1"/>
</dbReference>
<gene>
    <name evidence="2" type="ORF">FHS60_001222</name>
</gene>
<comment type="caution">
    <text evidence="2">The sequence shown here is derived from an EMBL/GenBank/DDBJ whole genome shotgun (WGS) entry which is preliminary data.</text>
</comment>
<dbReference type="AlphaFoldDB" id="A0A7W5UES6"/>
<accession>A0A7W5UES6</accession>
<evidence type="ECO:0008006" key="4">
    <source>
        <dbReference type="Google" id="ProtNLM"/>
    </source>
</evidence>
<organism evidence="2 3">
    <name type="scientific">Alloprevotella rava</name>
    <dbReference type="NCBI Taxonomy" id="671218"/>
    <lineage>
        <taxon>Bacteria</taxon>
        <taxon>Pseudomonadati</taxon>
        <taxon>Bacteroidota</taxon>
        <taxon>Bacteroidia</taxon>
        <taxon>Bacteroidales</taxon>
        <taxon>Prevotellaceae</taxon>
        <taxon>Alloprevotella</taxon>
    </lineage>
</organism>
<protein>
    <recommendedName>
        <fullName evidence="4">Lipoprotein</fullName>
    </recommendedName>
</protein>
<evidence type="ECO:0000313" key="2">
    <source>
        <dbReference type="EMBL" id="MBB3702753.1"/>
    </source>
</evidence>
<name>A0A7W5UES6_9BACT</name>
<proteinExistence type="predicted"/>
<evidence type="ECO:0000313" key="3">
    <source>
        <dbReference type="Proteomes" id="UP000541425"/>
    </source>
</evidence>
<keyword evidence="1" id="KW-0732">Signal</keyword>
<dbReference type="Proteomes" id="UP000541425">
    <property type="component" value="Unassembled WGS sequence"/>
</dbReference>
<feature type="signal peptide" evidence="1">
    <location>
        <begin position="1"/>
        <end position="27"/>
    </location>
</feature>
<feature type="chain" id="PRO_5030557073" description="Lipoprotein" evidence="1">
    <location>
        <begin position="28"/>
        <end position="187"/>
    </location>
</feature>